<keyword evidence="1" id="KW-1133">Transmembrane helix</keyword>
<dbReference type="OrthoDB" id="5580261at2759"/>
<keyword evidence="1" id="KW-0472">Membrane</keyword>
<dbReference type="EMBL" id="CP064812">
    <property type="protein sequence ID" value="QPG72966.1"/>
    <property type="molecule type" value="Genomic_DNA"/>
</dbReference>
<dbReference type="GeneID" id="62193671"/>
<dbReference type="PANTHER" id="PTHR28002">
    <property type="entry name" value="MIOREX COMPLEX COMPONENT 11"/>
    <property type="match status" value="1"/>
</dbReference>
<dbReference type="KEGG" id="bnn:FOA43_000270"/>
<feature type="transmembrane region" description="Helical" evidence="1">
    <location>
        <begin position="117"/>
        <end position="142"/>
    </location>
</feature>
<evidence type="ECO:0000256" key="1">
    <source>
        <dbReference type="SAM" id="Phobius"/>
    </source>
</evidence>
<gene>
    <name evidence="2" type="ORF">FOA43_000270</name>
</gene>
<proteinExistence type="predicted"/>
<keyword evidence="3" id="KW-1185">Reference proteome</keyword>
<dbReference type="AlphaFoldDB" id="A0A875RW44"/>
<protein>
    <submittedName>
        <fullName evidence="2">Uncharacterized protein</fullName>
    </submittedName>
</protein>
<name>A0A875RW44_EENNA</name>
<dbReference type="PANTHER" id="PTHR28002:SF1">
    <property type="entry name" value="MIOREX COMPLEX COMPONENT 11"/>
    <property type="match status" value="1"/>
</dbReference>
<dbReference type="RefSeq" id="XP_038776531.1">
    <property type="nucleotide sequence ID" value="XM_038920603.1"/>
</dbReference>
<sequence>MLPLFSFQAKCLLVGGPSRVFYTPSIYLLCGNHSTGNRAQSMIRYFSSTRSYNLIYQPKAKVSKQKEPVAIDTKKKHLSISDAEDAAKDACLLKNKYYLRCPKILRPYLKEVMVRPVGFGFSIVILQQVFVVVPFLLLWYYYFQVGVEPDQSNENLKKGLDTIKKGLVNLDMDDESKLKMAIAGAASYALTKSLLPVRVPVCVALAPWFDKWCIRPIIRILTAVFKKNAVVKPRPRK</sequence>
<dbReference type="InterPro" id="IPR018811">
    <property type="entry name" value="MRX11"/>
</dbReference>
<evidence type="ECO:0000313" key="2">
    <source>
        <dbReference type="EMBL" id="QPG72966.1"/>
    </source>
</evidence>
<reference evidence="2" key="1">
    <citation type="submission" date="2020-10" db="EMBL/GenBank/DDBJ databases">
        <authorList>
            <person name="Roach M.J.R."/>
        </authorList>
    </citation>
    <scope>NUCLEOTIDE SEQUENCE</scope>
    <source>
        <strain evidence="2">CBS 1945</strain>
    </source>
</reference>
<dbReference type="GO" id="GO:0005739">
    <property type="term" value="C:mitochondrion"/>
    <property type="evidence" value="ECO:0007669"/>
    <property type="project" value="TreeGrafter"/>
</dbReference>
<evidence type="ECO:0000313" key="3">
    <source>
        <dbReference type="Proteomes" id="UP000662931"/>
    </source>
</evidence>
<organism evidence="2 3">
    <name type="scientific">Eeniella nana</name>
    <name type="common">Yeast</name>
    <name type="synonym">Brettanomyces nanus</name>
    <dbReference type="NCBI Taxonomy" id="13502"/>
    <lineage>
        <taxon>Eukaryota</taxon>
        <taxon>Fungi</taxon>
        <taxon>Dikarya</taxon>
        <taxon>Ascomycota</taxon>
        <taxon>Saccharomycotina</taxon>
        <taxon>Pichiomycetes</taxon>
        <taxon>Pichiales</taxon>
        <taxon>Pichiaceae</taxon>
        <taxon>Brettanomyces</taxon>
    </lineage>
</organism>
<keyword evidence="1" id="KW-0812">Transmembrane</keyword>
<accession>A0A875RW44</accession>
<dbReference type="Proteomes" id="UP000662931">
    <property type="component" value="Chromosome 1"/>
</dbReference>